<feature type="compositionally biased region" description="Basic and acidic residues" evidence="1">
    <location>
        <begin position="1"/>
        <end position="13"/>
    </location>
</feature>
<feature type="region of interest" description="Disordered" evidence="1">
    <location>
        <begin position="1"/>
        <end position="27"/>
    </location>
</feature>
<comment type="caution">
    <text evidence="2">The sequence shown here is derived from an EMBL/GenBank/DDBJ whole genome shotgun (WGS) entry which is preliminary data.</text>
</comment>
<accession>A0ABP8UB00</accession>
<dbReference type="EMBL" id="BAABHK010000004">
    <property type="protein sequence ID" value="GAA4627000.1"/>
    <property type="molecule type" value="Genomic_DNA"/>
</dbReference>
<protein>
    <submittedName>
        <fullName evidence="2">Uncharacterized protein</fullName>
    </submittedName>
</protein>
<evidence type="ECO:0000313" key="2">
    <source>
        <dbReference type="EMBL" id="GAA4627000.1"/>
    </source>
</evidence>
<sequence>MKYENPQKGDIVARKVTPNKHGTVFTGNVDHRGKLHIEWHSPRRLQVVDLADLQLVRAAAEGGEGQ</sequence>
<gene>
    <name evidence="2" type="ORF">GCM10023196_037500</name>
</gene>
<organism evidence="2 3">
    <name type="scientific">Actinoallomurus vinaceus</name>
    <dbReference type="NCBI Taxonomy" id="1080074"/>
    <lineage>
        <taxon>Bacteria</taxon>
        <taxon>Bacillati</taxon>
        <taxon>Actinomycetota</taxon>
        <taxon>Actinomycetes</taxon>
        <taxon>Streptosporangiales</taxon>
        <taxon>Thermomonosporaceae</taxon>
        <taxon>Actinoallomurus</taxon>
    </lineage>
</organism>
<evidence type="ECO:0000256" key="1">
    <source>
        <dbReference type="SAM" id="MobiDB-lite"/>
    </source>
</evidence>
<reference evidence="3" key="1">
    <citation type="journal article" date="2019" name="Int. J. Syst. Evol. Microbiol.">
        <title>The Global Catalogue of Microorganisms (GCM) 10K type strain sequencing project: providing services to taxonomists for standard genome sequencing and annotation.</title>
        <authorList>
            <consortium name="The Broad Institute Genomics Platform"/>
            <consortium name="The Broad Institute Genome Sequencing Center for Infectious Disease"/>
            <person name="Wu L."/>
            <person name="Ma J."/>
        </authorList>
    </citation>
    <scope>NUCLEOTIDE SEQUENCE [LARGE SCALE GENOMIC DNA]</scope>
    <source>
        <strain evidence="3">JCM 17939</strain>
    </source>
</reference>
<name>A0ABP8UB00_9ACTN</name>
<proteinExistence type="predicted"/>
<keyword evidence="3" id="KW-1185">Reference proteome</keyword>
<evidence type="ECO:0000313" key="3">
    <source>
        <dbReference type="Proteomes" id="UP001501442"/>
    </source>
</evidence>
<dbReference type="Proteomes" id="UP001501442">
    <property type="component" value="Unassembled WGS sequence"/>
</dbReference>
<dbReference type="RefSeq" id="WP_345432140.1">
    <property type="nucleotide sequence ID" value="NZ_BAABHK010000004.1"/>
</dbReference>